<protein>
    <submittedName>
        <fullName evidence="2">ATPase</fullName>
    </submittedName>
</protein>
<dbReference type="Gene3D" id="3.40.50.300">
    <property type="entry name" value="P-loop containing nucleotide triphosphate hydrolases"/>
    <property type="match status" value="1"/>
</dbReference>
<dbReference type="AlphaFoldDB" id="A0A2A5J398"/>
<proteinExistence type="predicted"/>
<accession>A0A2A5J398</accession>
<dbReference type="InterPro" id="IPR050678">
    <property type="entry name" value="DNA_Partitioning_ATPase"/>
</dbReference>
<dbReference type="PANTHER" id="PTHR13696:SF52">
    <property type="entry name" value="PARA FAMILY PROTEIN CT_582"/>
    <property type="match status" value="1"/>
</dbReference>
<organism evidence="2 3">
    <name type="scientific">Rhodococcus qingshengii</name>
    <dbReference type="NCBI Taxonomy" id="334542"/>
    <lineage>
        <taxon>Bacteria</taxon>
        <taxon>Bacillati</taxon>
        <taxon>Actinomycetota</taxon>
        <taxon>Actinomycetes</taxon>
        <taxon>Mycobacteriales</taxon>
        <taxon>Nocardiaceae</taxon>
        <taxon>Rhodococcus</taxon>
        <taxon>Rhodococcus erythropolis group</taxon>
    </lineage>
</organism>
<reference evidence="2 3" key="1">
    <citation type="submission" date="2017-07" db="EMBL/GenBank/DDBJ databases">
        <title>Draft sequence of Rhodococcus enclensis 23b-28.</title>
        <authorList>
            <person name="Besaury L."/>
            <person name="Sancelme M."/>
            <person name="Amato P."/>
            <person name="Lallement A."/>
            <person name="Delort A.-M."/>
        </authorList>
    </citation>
    <scope>NUCLEOTIDE SEQUENCE [LARGE SCALE GENOMIC DNA]</scope>
    <source>
        <strain evidence="2 3">23b-28</strain>
    </source>
</reference>
<dbReference type="InterPro" id="IPR027417">
    <property type="entry name" value="P-loop_NTPase"/>
</dbReference>
<dbReference type="Proteomes" id="UP000230886">
    <property type="component" value="Unassembled WGS sequence"/>
</dbReference>
<sequence length="257" mass="27723">MTTIMVYSEAGGVTKTTTAVSLAMVAALSGVKTTLIDLDPRGAATKWIGSYPEESWQHVGAILADENPEGWAEDLAIDSGWDDNLRIIPSSRSLSNRERDYEDHAELRLATALEGHTAEIRIIDCPNRQGGTLTQNALAASDKVIYAATANQDGIDGVDGAQESVAKFRKSREAIGAPCRLTEAGIVVGAVKETVMTKVSVKALERLRETGLVLTPIIPNRTIVDQSRMTGEWYGKFDKGEPVLAAYQQIFSAFINA</sequence>
<evidence type="ECO:0000313" key="2">
    <source>
        <dbReference type="EMBL" id="PCK24068.1"/>
    </source>
</evidence>
<dbReference type="Pfam" id="PF13614">
    <property type="entry name" value="AAA_31"/>
    <property type="match status" value="1"/>
</dbReference>
<dbReference type="CDD" id="cd02042">
    <property type="entry name" value="ParAB_family"/>
    <property type="match status" value="1"/>
</dbReference>
<dbReference type="PANTHER" id="PTHR13696">
    <property type="entry name" value="P-LOOP CONTAINING NUCLEOSIDE TRIPHOSPHATE HYDROLASE"/>
    <property type="match status" value="1"/>
</dbReference>
<comment type="caution">
    <text evidence="2">The sequence shown here is derived from an EMBL/GenBank/DDBJ whole genome shotgun (WGS) entry which is preliminary data.</text>
</comment>
<name>A0A2A5J398_RHOSG</name>
<dbReference type="RefSeq" id="WP_099698584.1">
    <property type="nucleotide sequence ID" value="NZ_NOVD01000038.1"/>
</dbReference>
<gene>
    <name evidence="2" type="ORF">CHR55_27880</name>
</gene>
<feature type="domain" description="AAA" evidence="1">
    <location>
        <begin position="1"/>
        <end position="171"/>
    </location>
</feature>
<dbReference type="InterPro" id="IPR025669">
    <property type="entry name" value="AAA_dom"/>
</dbReference>
<dbReference type="EMBL" id="NOVD01000038">
    <property type="protein sequence ID" value="PCK24068.1"/>
    <property type="molecule type" value="Genomic_DNA"/>
</dbReference>
<evidence type="ECO:0000313" key="3">
    <source>
        <dbReference type="Proteomes" id="UP000230886"/>
    </source>
</evidence>
<evidence type="ECO:0000259" key="1">
    <source>
        <dbReference type="Pfam" id="PF13614"/>
    </source>
</evidence>
<dbReference type="SUPFAM" id="SSF52540">
    <property type="entry name" value="P-loop containing nucleoside triphosphate hydrolases"/>
    <property type="match status" value="1"/>
</dbReference>